<dbReference type="RefSeq" id="WP_112657397.1">
    <property type="nucleotide sequence ID" value="NZ_CP043451.1"/>
</dbReference>
<dbReference type="EMBL" id="CP043451">
    <property type="protein sequence ID" value="QEM06316.1"/>
    <property type="molecule type" value="Genomic_DNA"/>
</dbReference>
<gene>
    <name evidence="2" type="ORF">DIU31_023370</name>
</gene>
<dbReference type="SUPFAM" id="SSF48239">
    <property type="entry name" value="Terpenoid cyclases/Protein prenyltransferases"/>
    <property type="match status" value="1"/>
</dbReference>
<sequence>MSLKKKNTETKKPADWSDDPHFKAMLAKLQEQQDKETSRQEDLSRFAAKLDNADPVQNAYALIHYYYEQHNRYYGDYEFLILLASRGFDVSVYQMSVFKDWKVAAADEIEKQSWSSHYNANTGEQKVVKTNLEEIWPFPEFWRSGRNEANSIDATMLRMVDHFKINGFDGYWNEMKQDVELSVAGNSEGQHAMAQYLFNMCRSETGIGLLQERMAIIIEIMIKGKPHNIKHFWEYQDLNKDGRYHYKCPYIAAGLLFSILKLGLREKYGDVVGACEKYLLSAQSANGGWKAVSLHETESVDATAVCTHALALMDRAKNQQSLTLAGEYLLSKQDSWWLWHEDINPYVSYPYLSVLVLDALELARGNDSKLTFKLAPLQQGIQNSENIKKIIINQMGDNYNFNGGQFGAVGHEAKAENNTFNQANYQLPANLNYEQLAAELDQLKTAMKGKADTPEEYLALAEVANARQAASEQDGNKVVQKLLGAGKWALDTAKDIGVGVVVELLNKHISG</sequence>
<dbReference type="InterPro" id="IPR008930">
    <property type="entry name" value="Terpenoid_cyclase/PrenylTrfase"/>
</dbReference>
<feature type="region of interest" description="Disordered" evidence="1">
    <location>
        <begin position="1"/>
        <end position="20"/>
    </location>
</feature>
<evidence type="ECO:0000313" key="3">
    <source>
        <dbReference type="Proteomes" id="UP000250557"/>
    </source>
</evidence>
<evidence type="ECO:0000256" key="1">
    <source>
        <dbReference type="SAM" id="MobiDB-lite"/>
    </source>
</evidence>
<protein>
    <submittedName>
        <fullName evidence="2">Uncharacterized protein</fullName>
    </submittedName>
</protein>
<organism evidence="2 3">
    <name type="scientific">Mucilaginibacter rubeus</name>
    <dbReference type="NCBI Taxonomy" id="2027860"/>
    <lineage>
        <taxon>Bacteria</taxon>
        <taxon>Pseudomonadati</taxon>
        <taxon>Bacteroidota</taxon>
        <taxon>Sphingobacteriia</taxon>
        <taxon>Sphingobacteriales</taxon>
        <taxon>Sphingobacteriaceae</taxon>
        <taxon>Mucilaginibacter</taxon>
    </lineage>
</organism>
<proteinExistence type="predicted"/>
<dbReference type="AlphaFoldDB" id="A0AAE6JIZ5"/>
<dbReference type="Proteomes" id="UP000250557">
    <property type="component" value="Chromosome"/>
</dbReference>
<name>A0AAE6JIZ5_9SPHI</name>
<dbReference type="Gene3D" id="1.50.10.20">
    <property type="match status" value="1"/>
</dbReference>
<accession>A0AAE6JIZ5</accession>
<reference evidence="2 3" key="1">
    <citation type="submission" date="2019-08" db="EMBL/GenBank/DDBJ databases">
        <title>Comparative genome analysis confer to the adaptation heavy metal polluted environment.</title>
        <authorList>
            <person name="Li Y."/>
        </authorList>
    </citation>
    <scope>NUCLEOTIDE SEQUENCE [LARGE SCALE GENOMIC DNA]</scope>
    <source>
        <strain evidence="2 3">P2</strain>
    </source>
</reference>
<evidence type="ECO:0000313" key="2">
    <source>
        <dbReference type="EMBL" id="QEM06316.1"/>
    </source>
</evidence>